<evidence type="ECO:0000313" key="4">
    <source>
        <dbReference type="Proteomes" id="UP000049855"/>
    </source>
</evidence>
<feature type="compositionally biased region" description="Pro residues" evidence="2">
    <location>
        <begin position="48"/>
        <end position="58"/>
    </location>
</feature>
<keyword evidence="1" id="KW-0175">Coiled coil</keyword>
<evidence type="ECO:0000313" key="3">
    <source>
        <dbReference type="EMBL" id="CQR74161.1"/>
    </source>
</evidence>
<dbReference type="AlphaFoldDB" id="A0A0U1L387"/>
<feature type="region of interest" description="Disordered" evidence="2">
    <location>
        <begin position="1"/>
        <end position="134"/>
    </location>
</feature>
<accession>A0A0U1L387</accession>
<feature type="compositionally biased region" description="Polar residues" evidence="2">
    <location>
        <begin position="88"/>
        <end position="116"/>
    </location>
</feature>
<sequence length="375" mass="41729">MQNDAATPNFKFNEFLLQRFNDTPPMPDGTASPESSPAPVVDQQPAPSAQPDPQPAPQPATNQEPTPPQKQKLGLVFENGKPRLKPVTAQQEPTVNEPTAINQPAGQLNEPNSAANPQLMPPTIPEPAKGGENNLNTEIRDMLQQIINKAVTPPQSENPSVQESPPNPMQYVDDVLALATDNVKKMFGTEDYDDYDMRQRAALQIEVNRIMSHVQTQMTSEQAKLQQEQQEVQKQQELTNRFNSEYAEATKDPNYNAIDELMGTKLQEMSFSKAAPIVDAISRLKAQRLVDGDIDLLKGFYSETRQEYYAKANGVPMTPQQVQQKPSVKPPVVENGGQGQNPVKQPTDWSQLRGMSKRERAVFLTQHVNLNQRSV</sequence>
<dbReference type="RefSeq" id="WP_021170170.1">
    <property type="nucleotide sequence ID" value="NZ_CTRP01000014.1"/>
</dbReference>
<feature type="coiled-coil region" evidence="1">
    <location>
        <begin position="211"/>
        <end position="245"/>
    </location>
</feature>
<dbReference type="EMBL" id="CTRP01000014">
    <property type="protein sequence ID" value="CQR74161.1"/>
    <property type="molecule type" value="Genomic_DNA"/>
</dbReference>
<dbReference type="Proteomes" id="UP000049855">
    <property type="component" value="Unassembled WGS sequence"/>
</dbReference>
<keyword evidence="4" id="KW-1185">Reference proteome</keyword>
<proteinExistence type="predicted"/>
<evidence type="ECO:0000256" key="2">
    <source>
        <dbReference type="SAM" id="MobiDB-lite"/>
    </source>
</evidence>
<gene>
    <name evidence="3" type="ORF">SpAn4DRAFT_0623</name>
</gene>
<reference evidence="4" key="1">
    <citation type="submission" date="2015-03" db="EMBL/GenBank/DDBJ databases">
        <authorList>
            <person name="Nijsse Bart"/>
        </authorList>
    </citation>
    <scope>NUCLEOTIDE SEQUENCE [LARGE SCALE GENOMIC DNA]</scope>
</reference>
<evidence type="ECO:0000256" key="1">
    <source>
        <dbReference type="SAM" id="Coils"/>
    </source>
</evidence>
<protein>
    <submittedName>
        <fullName evidence="3">Uncharacterized protein</fullName>
    </submittedName>
</protein>
<name>A0A0U1L387_9FIRM</name>
<feature type="compositionally biased region" description="Low complexity" evidence="2">
    <location>
        <begin position="319"/>
        <end position="333"/>
    </location>
</feature>
<feature type="region of interest" description="Disordered" evidence="2">
    <location>
        <begin position="317"/>
        <end position="352"/>
    </location>
</feature>
<organism evidence="3 4">
    <name type="scientific">Sporomusa ovata</name>
    <dbReference type="NCBI Taxonomy" id="2378"/>
    <lineage>
        <taxon>Bacteria</taxon>
        <taxon>Bacillati</taxon>
        <taxon>Bacillota</taxon>
        <taxon>Negativicutes</taxon>
        <taxon>Selenomonadales</taxon>
        <taxon>Sporomusaceae</taxon>
        <taxon>Sporomusa</taxon>
    </lineage>
</organism>
<feature type="compositionally biased region" description="Polar residues" evidence="2">
    <location>
        <begin position="340"/>
        <end position="350"/>
    </location>
</feature>
<feature type="compositionally biased region" description="Low complexity" evidence="2">
    <location>
        <begin position="37"/>
        <end position="47"/>
    </location>
</feature>